<dbReference type="GO" id="GO:0038039">
    <property type="term" value="C:G protein-coupled receptor heterodimeric complex"/>
    <property type="evidence" value="ECO:0007669"/>
    <property type="project" value="TreeGrafter"/>
</dbReference>
<dbReference type="Gene3D" id="3.40.50.2300">
    <property type="match status" value="2"/>
</dbReference>
<evidence type="ECO:0000256" key="12">
    <source>
        <dbReference type="SAM" id="Phobius"/>
    </source>
</evidence>
<keyword evidence="3 12" id="KW-0812">Transmembrane</keyword>
<evidence type="ECO:0000256" key="5">
    <source>
        <dbReference type="ARBA" id="ARBA00022989"/>
    </source>
</evidence>
<feature type="transmembrane region" description="Helical" evidence="12">
    <location>
        <begin position="479"/>
        <end position="500"/>
    </location>
</feature>
<evidence type="ECO:0000256" key="10">
    <source>
        <dbReference type="ARBA" id="ARBA00023224"/>
    </source>
</evidence>
<organism evidence="14 15">
    <name type="scientific">Elysia crispata</name>
    <name type="common">lettuce slug</name>
    <dbReference type="NCBI Taxonomy" id="231223"/>
    <lineage>
        <taxon>Eukaryota</taxon>
        <taxon>Metazoa</taxon>
        <taxon>Spiralia</taxon>
        <taxon>Lophotrochozoa</taxon>
        <taxon>Mollusca</taxon>
        <taxon>Gastropoda</taxon>
        <taxon>Heterobranchia</taxon>
        <taxon>Euthyneura</taxon>
        <taxon>Panpulmonata</taxon>
        <taxon>Sacoglossa</taxon>
        <taxon>Placobranchoidea</taxon>
        <taxon>Plakobranchidae</taxon>
        <taxon>Elysia</taxon>
    </lineage>
</organism>
<gene>
    <name evidence="14" type="ORF">RRG08_047267</name>
</gene>
<keyword evidence="7 12" id="KW-0472">Membrane</keyword>
<keyword evidence="2" id="KW-1003">Cell membrane</keyword>
<comment type="caution">
    <text evidence="14">The sequence shown here is derived from an EMBL/GenBank/DDBJ whole genome shotgun (WGS) entry which is preliminary data.</text>
</comment>
<accession>A0AAE0ZC54</accession>
<dbReference type="PRINTS" id="PR01176">
    <property type="entry name" value="GABABRECEPTR"/>
</dbReference>
<dbReference type="InterPro" id="IPR017978">
    <property type="entry name" value="GPCR_3_C"/>
</dbReference>
<dbReference type="FunFam" id="3.40.50.2300:FF:000063">
    <property type="entry name" value="Gamma-aminobutyric acid type B receptor subunit"/>
    <property type="match status" value="1"/>
</dbReference>
<dbReference type="PROSITE" id="PS50259">
    <property type="entry name" value="G_PROTEIN_RECEP_F3_4"/>
    <property type="match status" value="1"/>
</dbReference>
<evidence type="ECO:0000313" key="14">
    <source>
        <dbReference type="EMBL" id="KAK3766744.1"/>
    </source>
</evidence>
<dbReference type="InterPro" id="IPR002455">
    <property type="entry name" value="GPCR3_GABA-B"/>
</dbReference>
<dbReference type="AlphaFoldDB" id="A0AAE0ZC54"/>
<dbReference type="GO" id="GO:0007214">
    <property type="term" value="P:gamma-aminobutyric acid signaling pathway"/>
    <property type="evidence" value="ECO:0007669"/>
    <property type="project" value="TreeGrafter"/>
</dbReference>
<evidence type="ECO:0000256" key="4">
    <source>
        <dbReference type="ARBA" id="ARBA00022729"/>
    </source>
</evidence>
<comment type="subcellular location">
    <subcellularLocation>
        <location evidence="1">Cell membrane</location>
        <topology evidence="1">Multi-pass membrane protein</topology>
    </subcellularLocation>
</comment>
<dbReference type="GO" id="GO:0004965">
    <property type="term" value="F:G protein-coupled GABA receptor activity"/>
    <property type="evidence" value="ECO:0007669"/>
    <property type="project" value="InterPro"/>
</dbReference>
<dbReference type="SUPFAM" id="SSF53822">
    <property type="entry name" value="Periplasmic binding protein-like I"/>
    <property type="match status" value="1"/>
</dbReference>
<keyword evidence="4" id="KW-0732">Signal</keyword>
<dbReference type="Pfam" id="PF01094">
    <property type="entry name" value="ANF_receptor"/>
    <property type="match status" value="1"/>
</dbReference>
<feature type="transmembrane region" description="Helical" evidence="12">
    <location>
        <begin position="441"/>
        <end position="458"/>
    </location>
</feature>
<evidence type="ECO:0000256" key="1">
    <source>
        <dbReference type="ARBA" id="ARBA00004651"/>
    </source>
</evidence>
<dbReference type="EMBL" id="JAWDGP010004196">
    <property type="protein sequence ID" value="KAK3766744.1"/>
    <property type="molecule type" value="Genomic_DNA"/>
</dbReference>
<evidence type="ECO:0000256" key="11">
    <source>
        <dbReference type="ARBA" id="ARBA00073785"/>
    </source>
</evidence>
<dbReference type="PANTHER" id="PTHR10519">
    <property type="entry name" value="GABA-B RECEPTOR"/>
    <property type="match status" value="1"/>
</dbReference>
<keyword evidence="10" id="KW-0807">Transducer</keyword>
<dbReference type="PRINTS" id="PR01177">
    <property type="entry name" value="GABAB1RECPTR"/>
</dbReference>
<evidence type="ECO:0000256" key="9">
    <source>
        <dbReference type="ARBA" id="ARBA00023180"/>
    </source>
</evidence>
<feature type="transmembrane region" description="Helical" evidence="12">
    <location>
        <begin position="361"/>
        <end position="384"/>
    </location>
</feature>
<evidence type="ECO:0000259" key="13">
    <source>
        <dbReference type="PROSITE" id="PS50259"/>
    </source>
</evidence>
<protein>
    <recommendedName>
        <fullName evidence="11">Gamma-aminobutyric acid type B receptor subunit 2</fullName>
    </recommendedName>
</protein>
<keyword evidence="8" id="KW-0675">Receptor</keyword>
<feature type="domain" description="G-protein coupled receptors family 3 profile" evidence="13">
    <location>
        <begin position="363"/>
        <end position="558"/>
    </location>
</feature>
<feature type="transmembrane region" description="Helical" evidence="12">
    <location>
        <begin position="404"/>
        <end position="421"/>
    </location>
</feature>
<sequence length="561" mass="63250">MAVATRAFFDMMAESQTTTAMLFGDACYNVTGPMVQIAHQWDMFQLSYGDTNPMLSNRDEYPNFYRTVPSDSDFNPARLALLRAFNWSTVGTLFQDAKLGEGRHGYAHNRFDSLMTKQKINVSIVQSFSDDPTAAVGQLKEHDIRIIVGNFDQDMARRVFCRAHHHGMYGAKYQWIILGTYEPDWWLTSDSSIDCTPEQLNQTLHGYLATDVLTLSTSEEITESGKTPSEYLALYEAARGNEFSKYHGYAYDGVWVVAKALDRLLDDVTVSPEDFRGPLVGKVLNETAFLGVTGRVQFQNGDRVGSTTILQMQYGSMVKVGEYHALTDTLNLSVGEPIVWIDGNQPADRSIKIEELRRVSFPVYVGFVVMAALGITMAAFFLALNIRFRRHRYIKMSSPNMNNLIIVGSILCYLSVILLGAEPGHKNRQLFSYWCTARSWTLALGFTLAFGAMFGKTWRVHAIFTNIKLNKKVIKDYKLMLIVLVLVLVDASILVTWQIVDPFDKAVKRMSPEVYEDFEIIPKIDYCSSRYMELWLGALYAYKGLLLVSLAAIAGKSRVSV</sequence>
<evidence type="ECO:0000256" key="8">
    <source>
        <dbReference type="ARBA" id="ARBA00023170"/>
    </source>
</evidence>
<evidence type="ECO:0000256" key="6">
    <source>
        <dbReference type="ARBA" id="ARBA00023040"/>
    </source>
</evidence>
<proteinExistence type="predicted"/>
<keyword evidence="15" id="KW-1185">Reference proteome</keyword>
<keyword evidence="5 12" id="KW-1133">Transmembrane helix</keyword>
<reference evidence="14" key="1">
    <citation type="journal article" date="2023" name="G3 (Bethesda)">
        <title>A reference genome for the long-term kleptoplast-retaining sea slug Elysia crispata morphotype clarki.</title>
        <authorList>
            <person name="Eastman K.E."/>
            <person name="Pendleton A.L."/>
            <person name="Shaikh M.A."/>
            <person name="Suttiyut T."/>
            <person name="Ogas R."/>
            <person name="Tomko P."/>
            <person name="Gavelis G."/>
            <person name="Widhalm J.R."/>
            <person name="Wisecaver J.H."/>
        </authorList>
    </citation>
    <scope>NUCLEOTIDE SEQUENCE</scope>
    <source>
        <strain evidence="14">ECLA1</strain>
    </source>
</reference>
<keyword evidence="6" id="KW-0297">G-protein coupled receptor</keyword>
<evidence type="ECO:0000256" key="3">
    <source>
        <dbReference type="ARBA" id="ARBA00022692"/>
    </source>
</evidence>
<dbReference type="CDD" id="cd06366">
    <property type="entry name" value="PBP1_GABAb_receptor"/>
    <property type="match status" value="1"/>
</dbReference>
<dbReference type="PANTHER" id="PTHR10519:SF74">
    <property type="entry name" value="GAMMA-AMINOBUTYRIC ACID TYPE B RECEPTOR SUBUNIT 2"/>
    <property type="match status" value="1"/>
</dbReference>
<evidence type="ECO:0000256" key="2">
    <source>
        <dbReference type="ARBA" id="ARBA00022475"/>
    </source>
</evidence>
<keyword evidence="9" id="KW-0325">Glycoprotein</keyword>
<dbReference type="Proteomes" id="UP001283361">
    <property type="component" value="Unassembled WGS sequence"/>
</dbReference>
<dbReference type="Pfam" id="PF00003">
    <property type="entry name" value="7tm_3"/>
    <property type="match status" value="1"/>
</dbReference>
<evidence type="ECO:0000256" key="7">
    <source>
        <dbReference type="ARBA" id="ARBA00023136"/>
    </source>
</evidence>
<evidence type="ECO:0000313" key="15">
    <source>
        <dbReference type="Proteomes" id="UP001283361"/>
    </source>
</evidence>
<name>A0AAE0ZC54_9GAST</name>
<feature type="transmembrane region" description="Helical" evidence="12">
    <location>
        <begin position="534"/>
        <end position="555"/>
    </location>
</feature>
<dbReference type="InterPro" id="IPR001828">
    <property type="entry name" value="ANF_lig-bd_rcpt"/>
</dbReference>
<dbReference type="InterPro" id="IPR028082">
    <property type="entry name" value="Peripla_BP_I"/>
</dbReference>